<feature type="transmembrane region" description="Helical" evidence="10">
    <location>
        <begin position="246"/>
        <end position="268"/>
    </location>
</feature>
<dbReference type="Gene3D" id="3.20.20.450">
    <property type="entry name" value="EAL domain"/>
    <property type="match status" value="1"/>
</dbReference>
<dbReference type="OrthoDB" id="9813903at2"/>
<dbReference type="EMBL" id="CP035913">
    <property type="protein sequence ID" value="QBE65894.1"/>
    <property type="molecule type" value="Genomic_DNA"/>
</dbReference>
<evidence type="ECO:0000313" key="13">
    <source>
        <dbReference type="Proteomes" id="UP000290637"/>
    </source>
</evidence>
<keyword evidence="5 10" id="KW-0812">Transmembrane</keyword>
<dbReference type="InterPro" id="IPR035919">
    <property type="entry name" value="EAL_sf"/>
</dbReference>
<keyword evidence="8 10" id="KW-0472">Membrane</keyword>
<organism evidence="12 13">
    <name type="scientific">Pseudoduganella lutea</name>
    <dbReference type="NCBI Taxonomy" id="321985"/>
    <lineage>
        <taxon>Bacteria</taxon>
        <taxon>Pseudomonadati</taxon>
        <taxon>Pseudomonadota</taxon>
        <taxon>Betaproteobacteria</taxon>
        <taxon>Burkholderiales</taxon>
        <taxon>Oxalobacteraceae</taxon>
        <taxon>Telluria group</taxon>
        <taxon>Pseudoduganella</taxon>
    </lineage>
</organism>
<dbReference type="PANTHER" id="PTHR33121">
    <property type="entry name" value="CYCLIC DI-GMP PHOSPHODIESTERASE PDEF"/>
    <property type="match status" value="1"/>
</dbReference>
<sequence>MSSMRSKTFYLFGLLAALAVTLLSPFLAYREAQRRAYETEAELALAYARDVGHRTDEAARQAFVGIGRIKRAGLTDCTPEAQALMRRIDLSSTYLQAIGQVRDGVIVCSSIGSTRMPLGDRTFETAAGVRVYLHVPVDGMGPDSLLGLERDGYAVLIHSDLPVDTSGARSGISIAIFHMDQPANSPPAVARGAVSPHWRAHLRDQRAVTFVDDTHLVAIVRSTKSATVALAALPASQLHEREKANAWRLVPAGLAAGLAFAAAILLLARRQMSIAAALRYALRHDEFFVVYQPLVNLQTGRLVGAEALLRMRRGTGELIGPDLFIPIAEENGLVGKLTERLLSLIARDIGMFLSEHPDFHIAVNIAAADLHSENLPSMLDDFLARSHAGPRNLVIEITERAFVDPDLARRTIARLRERGIEVAIDDFGTGYSSLSQLESLDLDLLKIDRAFIQSIGTGAPTSQVVGYIIAMAQRIGLRMVAEGIETEEQASFMREHGVDVAQGWLFGRPMAFDALEREYLARQAEIAER</sequence>
<dbReference type="EC" id="3.1.4.52" evidence="2"/>
<dbReference type="KEGG" id="plue:EWM63_25320"/>
<dbReference type="SMART" id="SM00052">
    <property type="entry name" value="EAL"/>
    <property type="match status" value="1"/>
</dbReference>
<feature type="domain" description="EAL" evidence="11">
    <location>
        <begin position="271"/>
        <end position="523"/>
    </location>
</feature>
<dbReference type="GO" id="GO:0071111">
    <property type="term" value="F:cyclic-guanylate-specific phosphodiesterase activity"/>
    <property type="evidence" value="ECO:0007669"/>
    <property type="project" value="UniProtKB-EC"/>
</dbReference>
<dbReference type="Pfam" id="PF00563">
    <property type="entry name" value="EAL"/>
    <property type="match status" value="1"/>
</dbReference>
<dbReference type="PANTHER" id="PTHR33121:SF81">
    <property type="entry name" value="CYCLIC DI-GMP PHOSPHODIESTERASE PDEB-RELATED"/>
    <property type="match status" value="1"/>
</dbReference>
<dbReference type="SUPFAM" id="SSF141868">
    <property type="entry name" value="EAL domain-like"/>
    <property type="match status" value="1"/>
</dbReference>
<evidence type="ECO:0000256" key="3">
    <source>
        <dbReference type="ARBA" id="ARBA00022475"/>
    </source>
</evidence>
<evidence type="ECO:0000256" key="9">
    <source>
        <dbReference type="ARBA" id="ARBA00034290"/>
    </source>
</evidence>
<gene>
    <name evidence="12" type="ORF">EWM63_25320</name>
</gene>
<name>A0A4P6L3B5_9BURK</name>
<evidence type="ECO:0000256" key="7">
    <source>
        <dbReference type="ARBA" id="ARBA00022989"/>
    </source>
</evidence>
<evidence type="ECO:0000256" key="5">
    <source>
        <dbReference type="ARBA" id="ARBA00022692"/>
    </source>
</evidence>
<evidence type="ECO:0000256" key="10">
    <source>
        <dbReference type="SAM" id="Phobius"/>
    </source>
</evidence>
<proteinExistence type="predicted"/>
<keyword evidence="3" id="KW-1003">Cell membrane</keyword>
<evidence type="ECO:0000256" key="4">
    <source>
        <dbReference type="ARBA" id="ARBA00022636"/>
    </source>
</evidence>
<dbReference type="InterPro" id="IPR024744">
    <property type="entry name" value="CSS-motif_dom"/>
</dbReference>
<keyword evidence="13" id="KW-1185">Reference proteome</keyword>
<dbReference type="Pfam" id="PF12792">
    <property type="entry name" value="CSS-motif"/>
    <property type="match status" value="1"/>
</dbReference>
<keyword evidence="4" id="KW-0973">c-di-GMP</keyword>
<dbReference type="AlphaFoldDB" id="A0A4P6L3B5"/>
<keyword evidence="7 10" id="KW-1133">Transmembrane helix</keyword>
<keyword evidence="6" id="KW-0378">Hydrolase</keyword>
<dbReference type="CDD" id="cd01948">
    <property type="entry name" value="EAL"/>
    <property type="match status" value="1"/>
</dbReference>
<evidence type="ECO:0000313" key="12">
    <source>
        <dbReference type="EMBL" id="QBE65894.1"/>
    </source>
</evidence>
<dbReference type="GO" id="GO:0005886">
    <property type="term" value="C:plasma membrane"/>
    <property type="evidence" value="ECO:0007669"/>
    <property type="project" value="UniProtKB-SubCell"/>
</dbReference>
<dbReference type="InterPro" id="IPR001633">
    <property type="entry name" value="EAL_dom"/>
</dbReference>
<evidence type="ECO:0000256" key="8">
    <source>
        <dbReference type="ARBA" id="ARBA00023136"/>
    </source>
</evidence>
<dbReference type="InterPro" id="IPR050706">
    <property type="entry name" value="Cyclic-di-GMP_PDE-like"/>
</dbReference>
<evidence type="ECO:0000256" key="1">
    <source>
        <dbReference type="ARBA" id="ARBA00004651"/>
    </source>
</evidence>
<evidence type="ECO:0000256" key="6">
    <source>
        <dbReference type="ARBA" id="ARBA00022801"/>
    </source>
</evidence>
<comment type="subcellular location">
    <subcellularLocation>
        <location evidence="1">Cell membrane</location>
        <topology evidence="1">Multi-pass membrane protein</topology>
    </subcellularLocation>
</comment>
<reference evidence="12 13" key="1">
    <citation type="submission" date="2019-02" db="EMBL/GenBank/DDBJ databases">
        <title>Draft Genome Sequences of Six Type Strains of the Genus Massilia.</title>
        <authorList>
            <person name="Miess H."/>
            <person name="Frediansyhah A."/>
            <person name="Gross H."/>
        </authorList>
    </citation>
    <scope>NUCLEOTIDE SEQUENCE [LARGE SCALE GENOMIC DNA]</scope>
    <source>
        <strain evidence="12 13">DSM 17473</strain>
    </source>
</reference>
<dbReference type="PROSITE" id="PS50883">
    <property type="entry name" value="EAL"/>
    <property type="match status" value="1"/>
</dbReference>
<evidence type="ECO:0000259" key="11">
    <source>
        <dbReference type="PROSITE" id="PS50883"/>
    </source>
</evidence>
<evidence type="ECO:0000256" key="2">
    <source>
        <dbReference type="ARBA" id="ARBA00012282"/>
    </source>
</evidence>
<dbReference type="Proteomes" id="UP000290637">
    <property type="component" value="Chromosome"/>
</dbReference>
<protein>
    <recommendedName>
        <fullName evidence="2">cyclic-guanylate-specific phosphodiesterase</fullName>
        <ecNumber evidence="2">3.1.4.52</ecNumber>
    </recommendedName>
</protein>
<comment type="catalytic activity">
    <reaction evidence="9">
        <text>3',3'-c-di-GMP + H2O = 5'-phosphoguanylyl(3'-&gt;5')guanosine + H(+)</text>
        <dbReference type="Rhea" id="RHEA:24902"/>
        <dbReference type="ChEBI" id="CHEBI:15377"/>
        <dbReference type="ChEBI" id="CHEBI:15378"/>
        <dbReference type="ChEBI" id="CHEBI:58754"/>
        <dbReference type="ChEBI" id="CHEBI:58805"/>
        <dbReference type="EC" id="3.1.4.52"/>
    </reaction>
</comment>
<accession>A0A4P6L3B5</accession>